<dbReference type="AlphaFoldDB" id="A0A9N9DQE3"/>
<proteinExistence type="predicted"/>
<name>A0A9N9DQE3_9GLOM</name>
<accession>A0A9N9DQE3</accession>
<dbReference type="OrthoDB" id="2443950at2759"/>
<comment type="caution">
    <text evidence="1">The sequence shown here is derived from an EMBL/GenBank/DDBJ whole genome shotgun (WGS) entry which is preliminary data.</text>
</comment>
<sequence>MGKCTEEEKKVYNAVCTILEEIDIDGVNPTDPLASGVLDLTKLGDTYMNLLPADVVELLTVSNFLKEVDLPPAAQKMLDEFEETYKHLGTDFSLSDMDGIGYPAGIKDRQLKRNMGMMWSVLEGFRNIWTCTPRLDETNYSENALVVEAVSRILKPIFGYCSMPLEQVWGEHISESSKHRTGAAASPNKPDLCIRVDFQGADVELAFCEFASLGMGHPKHRDDWRKSVRACKDGSDMLRDICFEGKKTDCNEAIILIRSLNNIPSIAILNKKTNLTFSVIDTFNGKFFKAYKILDIDIPLRPVDRQVVEDFLKKALQVKTFVEEVACEVIKVLEKSISLPVDDNEDIATRLENLTIASTTFSS</sequence>
<protein>
    <submittedName>
        <fullName evidence="1">2301_t:CDS:1</fullName>
    </submittedName>
</protein>
<gene>
    <name evidence="1" type="ORF">PBRASI_LOCUS10201</name>
</gene>
<reference evidence="1" key="1">
    <citation type="submission" date="2021-06" db="EMBL/GenBank/DDBJ databases">
        <authorList>
            <person name="Kallberg Y."/>
            <person name="Tangrot J."/>
            <person name="Rosling A."/>
        </authorList>
    </citation>
    <scope>NUCLEOTIDE SEQUENCE</scope>
    <source>
        <strain evidence="1">BR232B</strain>
    </source>
</reference>
<evidence type="ECO:0000313" key="1">
    <source>
        <dbReference type="EMBL" id="CAG8649596.1"/>
    </source>
</evidence>
<keyword evidence="2" id="KW-1185">Reference proteome</keyword>
<dbReference type="Proteomes" id="UP000789739">
    <property type="component" value="Unassembled WGS sequence"/>
</dbReference>
<organism evidence="1 2">
    <name type="scientific">Paraglomus brasilianum</name>
    <dbReference type="NCBI Taxonomy" id="144538"/>
    <lineage>
        <taxon>Eukaryota</taxon>
        <taxon>Fungi</taxon>
        <taxon>Fungi incertae sedis</taxon>
        <taxon>Mucoromycota</taxon>
        <taxon>Glomeromycotina</taxon>
        <taxon>Glomeromycetes</taxon>
        <taxon>Paraglomerales</taxon>
        <taxon>Paraglomeraceae</taxon>
        <taxon>Paraglomus</taxon>
    </lineage>
</organism>
<evidence type="ECO:0000313" key="2">
    <source>
        <dbReference type="Proteomes" id="UP000789739"/>
    </source>
</evidence>
<dbReference type="EMBL" id="CAJVPI010002795">
    <property type="protein sequence ID" value="CAG8649596.1"/>
    <property type="molecule type" value="Genomic_DNA"/>
</dbReference>